<reference evidence="1 2" key="1">
    <citation type="submission" date="2015-09" db="EMBL/GenBank/DDBJ databases">
        <title>Identification and resolution of microdiversity through metagenomic sequencing of parallel consortia.</title>
        <authorList>
            <person name="Nelson W.C."/>
            <person name="Romine M.F."/>
            <person name="Lindemann S.R."/>
        </authorList>
    </citation>
    <scope>NUCLEOTIDE SEQUENCE [LARGE SCALE GENOMIC DNA]</scope>
    <source>
        <strain evidence="1">Ana</strain>
    </source>
</reference>
<name>A0A0P7ZR67_9CYAN</name>
<protein>
    <submittedName>
        <fullName evidence="1">Uncharacterized protein</fullName>
    </submittedName>
</protein>
<gene>
    <name evidence="1" type="ORF">HLUCCA11_21555</name>
</gene>
<evidence type="ECO:0000313" key="1">
    <source>
        <dbReference type="EMBL" id="KPQ32391.1"/>
    </source>
</evidence>
<organism evidence="1 2">
    <name type="scientific">Phormidesmis priestleyi Ana</name>
    <dbReference type="NCBI Taxonomy" id="1666911"/>
    <lineage>
        <taxon>Bacteria</taxon>
        <taxon>Bacillati</taxon>
        <taxon>Cyanobacteriota</taxon>
        <taxon>Cyanophyceae</taxon>
        <taxon>Leptolyngbyales</taxon>
        <taxon>Leptolyngbyaceae</taxon>
        <taxon>Phormidesmis</taxon>
    </lineage>
</organism>
<dbReference type="Proteomes" id="UP000050465">
    <property type="component" value="Unassembled WGS sequence"/>
</dbReference>
<dbReference type="AlphaFoldDB" id="A0A0P7ZR67"/>
<dbReference type="EMBL" id="LJZR01000058">
    <property type="protein sequence ID" value="KPQ32391.1"/>
    <property type="molecule type" value="Genomic_DNA"/>
</dbReference>
<accession>A0A0P7ZR67</accession>
<proteinExistence type="predicted"/>
<evidence type="ECO:0000313" key="2">
    <source>
        <dbReference type="Proteomes" id="UP000050465"/>
    </source>
</evidence>
<dbReference type="PATRIC" id="fig|1666911.3.peg.3710"/>
<sequence length="224" mass="25054">MLSLWAQFEGELAGLAQRDHLRVAGDILVQLAGLCETKADLLWEDWQDAHNAEGPVMDGGWLEGMTRQTQELDFSALVNRSYHPSRERPSDDKADADSIVGDVEKMSVLDMIDALDDADLKSQALAVSHAENISDWVKALAAKQEESPQRLVDLQQQLQMPLIEVWIAALLGGFPLEQRGSFYPGSVGRQVRVRMWLRRGDHTQQISLSICHHKLETLSQESSL</sequence>
<comment type="caution">
    <text evidence="1">The sequence shown here is derived from an EMBL/GenBank/DDBJ whole genome shotgun (WGS) entry which is preliminary data.</text>
</comment>